<feature type="domain" description="GerMN" evidence="1">
    <location>
        <begin position="86"/>
        <end position="174"/>
    </location>
</feature>
<accession>A0A644TFF0</accession>
<dbReference type="SMART" id="SM00909">
    <property type="entry name" value="Germane"/>
    <property type="match status" value="1"/>
</dbReference>
<evidence type="ECO:0000259" key="1">
    <source>
        <dbReference type="SMART" id="SM00909"/>
    </source>
</evidence>
<proteinExistence type="predicted"/>
<sequence length="192" mass="20851">MRSTTRYLLCLILALAMLVSGCASSLPASDMQSGNSVKSTQKAPQTAQNGNEVKADIVKITVYRATLDAVYLVPEIHQITRNESPAKTALELLLSPPNSKNVVSPIPKDTVLKKLTIKDRIAYADFNDKIIKNNIGGSASERLLVGAIVNTLTEFPEIEKVQILVEGKVIETISGHVDISEPLSRSIEIIKK</sequence>
<dbReference type="AlphaFoldDB" id="A0A644TFF0"/>
<dbReference type="InterPro" id="IPR019606">
    <property type="entry name" value="GerMN"/>
</dbReference>
<protein>
    <recommendedName>
        <fullName evidence="1">GerMN domain-containing protein</fullName>
    </recommendedName>
</protein>
<comment type="caution">
    <text evidence="2">The sequence shown here is derived from an EMBL/GenBank/DDBJ whole genome shotgun (WGS) entry which is preliminary data.</text>
</comment>
<reference evidence="2" key="1">
    <citation type="submission" date="2019-08" db="EMBL/GenBank/DDBJ databases">
        <authorList>
            <person name="Kucharzyk K."/>
            <person name="Murdoch R.W."/>
            <person name="Higgins S."/>
            <person name="Loffler F."/>
        </authorList>
    </citation>
    <scope>NUCLEOTIDE SEQUENCE</scope>
</reference>
<evidence type="ECO:0000313" key="2">
    <source>
        <dbReference type="EMBL" id="MPL65695.1"/>
    </source>
</evidence>
<dbReference type="Pfam" id="PF10646">
    <property type="entry name" value="Germane"/>
    <property type="match status" value="1"/>
</dbReference>
<name>A0A644TFF0_9ZZZZ</name>
<gene>
    <name evidence="2" type="ORF">SDC9_11359</name>
</gene>
<dbReference type="PROSITE" id="PS51257">
    <property type="entry name" value="PROKAR_LIPOPROTEIN"/>
    <property type="match status" value="1"/>
</dbReference>
<dbReference type="EMBL" id="VSSQ01000029">
    <property type="protein sequence ID" value="MPL65695.1"/>
    <property type="molecule type" value="Genomic_DNA"/>
</dbReference>
<organism evidence="2">
    <name type="scientific">bioreactor metagenome</name>
    <dbReference type="NCBI Taxonomy" id="1076179"/>
    <lineage>
        <taxon>unclassified sequences</taxon>
        <taxon>metagenomes</taxon>
        <taxon>ecological metagenomes</taxon>
    </lineage>
</organism>